<feature type="transmembrane region" description="Helical" evidence="13">
    <location>
        <begin position="1307"/>
        <end position="1332"/>
    </location>
</feature>
<dbReference type="Pfam" id="PF00520">
    <property type="entry name" value="Ion_trans"/>
    <property type="match status" value="1"/>
</dbReference>
<evidence type="ECO:0000256" key="1">
    <source>
        <dbReference type="ARBA" id="ARBA00004141"/>
    </source>
</evidence>
<feature type="repeat" description="ANK" evidence="11">
    <location>
        <begin position="568"/>
        <end position="600"/>
    </location>
</feature>
<dbReference type="Gene3D" id="1.10.287.70">
    <property type="match status" value="1"/>
</dbReference>
<evidence type="ECO:0000256" key="13">
    <source>
        <dbReference type="SAM" id="Phobius"/>
    </source>
</evidence>
<dbReference type="GO" id="GO:1902495">
    <property type="term" value="C:transmembrane transporter complex"/>
    <property type="evidence" value="ECO:0007669"/>
    <property type="project" value="TreeGrafter"/>
</dbReference>
<feature type="repeat" description="ANK" evidence="11">
    <location>
        <begin position="808"/>
        <end position="840"/>
    </location>
</feature>
<dbReference type="STRING" id="282301.A0A267GTM3"/>
<comment type="caution">
    <text evidence="15">The sequence shown here is derived from an EMBL/GenBank/DDBJ whole genome shotgun (WGS) entry which is preliminary data.</text>
</comment>
<keyword evidence="2" id="KW-0813">Transport</keyword>
<dbReference type="EMBL" id="NIVC01000152">
    <property type="protein sequence ID" value="PAA89381.1"/>
    <property type="molecule type" value="Genomic_DNA"/>
</dbReference>
<evidence type="ECO:0000256" key="6">
    <source>
        <dbReference type="ARBA" id="ARBA00022989"/>
    </source>
</evidence>
<feature type="repeat" description="ANK" evidence="11">
    <location>
        <begin position="740"/>
        <end position="772"/>
    </location>
</feature>
<evidence type="ECO:0000256" key="8">
    <source>
        <dbReference type="ARBA" id="ARBA00023065"/>
    </source>
</evidence>
<feature type="non-terminal residue" evidence="15">
    <location>
        <position position="1"/>
    </location>
</feature>
<dbReference type="Gene3D" id="1.25.40.20">
    <property type="entry name" value="Ankyrin repeat-containing domain"/>
    <property type="match status" value="5"/>
</dbReference>
<organism evidence="15 16">
    <name type="scientific">Macrostomum lignano</name>
    <dbReference type="NCBI Taxonomy" id="282301"/>
    <lineage>
        <taxon>Eukaryota</taxon>
        <taxon>Metazoa</taxon>
        <taxon>Spiralia</taxon>
        <taxon>Lophotrochozoa</taxon>
        <taxon>Platyhelminthes</taxon>
        <taxon>Rhabditophora</taxon>
        <taxon>Macrostomorpha</taxon>
        <taxon>Macrostomida</taxon>
        <taxon>Macrostomidae</taxon>
        <taxon>Macrostomum</taxon>
    </lineage>
</organism>
<feature type="region of interest" description="Disordered" evidence="12">
    <location>
        <begin position="33"/>
        <end position="105"/>
    </location>
</feature>
<dbReference type="PANTHER" id="PTHR47143:SF3">
    <property type="entry name" value="PWWP DOMAIN-CONTAINING PROTEIN"/>
    <property type="match status" value="1"/>
</dbReference>
<gene>
    <name evidence="15" type="ORF">BOX15_Mlig018122g4</name>
</gene>
<dbReference type="PRINTS" id="PR01415">
    <property type="entry name" value="ANKYRIN"/>
</dbReference>
<feature type="repeat" description="ANK" evidence="11">
    <location>
        <begin position="635"/>
        <end position="668"/>
    </location>
</feature>
<dbReference type="OrthoDB" id="1661883at2759"/>
<dbReference type="SMART" id="SM00248">
    <property type="entry name" value="ANK"/>
    <property type="match status" value="16"/>
</dbReference>
<evidence type="ECO:0000256" key="5">
    <source>
        <dbReference type="ARBA" id="ARBA00022737"/>
    </source>
</evidence>
<dbReference type="PROSITE" id="PS50297">
    <property type="entry name" value="ANK_REP_REGION"/>
    <property type="match status" value="11"/>
</dbReference>
<dbReference type="SUPFAM" id="SSF48403">
    <property type="entry name" value="Ankyrin repeat"/>
    <property type="match status" value="2"/>
</dbReference>
<evidence type="ECO:0000256" key="2">
    <source>
        <dbReference type="ARBA" id="ARBA00022448"/>
    </source>
</evidence>
<feature type="domain" description="Ion transport" evidence="14">
    <location>
        <begin position="1131"/>
        <end position="1342"/>
    </location>
</feature>
<keyword evidence="6 13" id="KW-1133">Transmembrane helix</keyword>
<feature type="transmembrane region" description="Helical" evidence="13">
    <location>
        <begin position="1197"/>
        <end position="1217"/>
    </location>
</feature>
<feature type="repeat" description="ANK" evidence="11">
    <location>
        <begin position="601"/>
        <end position="628"/>
    </location>
</feature>
<keyword evidence="8" id="KW-0406">Ion transport</keyword>
<comment type="subcellular location">
    <subcellularLocation>
        <location evidence="1">Membrane</location>
        <topology evidence="1">Multi-pass membrane protein</topology>
    </subcellularLocation>
</comment>
<feature type="repeat" description="ANK" evidence="11">
    <location>
        <begin position="707"/>
        <end position="739"/>
    </location>
</feature>
<keyword evidence="4 13" id="KW-0812">Transmembrane</keyword>
<dbReference type="InterPro" id="IPR005821">
    <property type="entry name" value="Ion_trans_dom"/>
</dbReference>
<feature type="transmembrane region" description="Helical" evidence="13">
    <location>
        <begin position="1168"/>
        <end position="1185"/>
    </location>
</feature>
<keyword evidence="7 11" id="KW-0040">ANK repeat</keyword>
<dbReference type="GO" id="GO:0005216">
    <property type="term" value="F:monoatomic ion channel activity"/>
    <property type="evidence" value="ECO:0007669"/>
    <property type="project" value="InterPro"/>
</dbReference>
<feature type="repeat" description="ANK" evidence="11">
    <location>
        <begin position="402"/>
        <end position="424"/>
    </location>
</feature>
<feature type="transmembrane region" description="Helical" evidence="13">
    <location>
        <begin position="1070"/>
        <end position="1091"/>
    </location>
</feature>
<dbReference type="PROSITE" id="PS50088">
    <property type="entry name" value="ANK_REPEAT"/>
    <property type="match status" value="13"/>
</dbReference>
<evidence type="ECO:0000256" key="9">
    <source>
        <dbReference type="ARBA" id="ARBA00023136"/>
    </source>
</evidence>
<dbReference type="InterPro" id="IPR052076">
    <property type="entry name" value="TRP_cation_channel"/>
</dbReference>
<proteinExistence type="predicted"/>
<feature type="repeat" description="ANK" evidence="11">
    <location>
        <begin position="535"/>
        <end position="567"/>
    </location>
</feature>
<dbReference type="InterPro" id="IPR002110">
    <property type="entry name" value="Ankyrin_rpt"/>
</dbReference>
<evidence type="ECO:0000313" key="16">
    <source>
        <dbReference type="Proteomes" id="UP000215902"/>
    </source>
</evidence>
<evidence type="ECO:0000256" key="7">
    <source>
        <dbReference type="ARBA" id="ARBA00023043"/>
    </source>
</evidence>
<feature type="repeat" description="ANK" evidence="11">
    <location>
        <begin position="295"/>
        <end position="327"/>
    </location>
</feature>
<dbReference type="Pfam" id="PF12796">
    <property type="entry name" value="Ank_2"/>
    <property type="match status" value="7"/>
</dbReference>
<dbReference type="PANTHER" id="PTHR47143">
    <property type="entry name" value="TRANSIENT RECEPTOR POTENTIAL CATION CHANNEL PROTEIN PAINLESS"/>
    <property type="match status" value="1"/>
</dbReference>
<feature type="repeat" description="ANK" evidence="11">
    <location>
        <begin position="493"/>
        <end position="515"/>
    </location>
</feature>
<evidence type="ECO:0000259" key="14">
    <source>
        <dbReference type="Pfam" id="PF00520"/>
    </source>
</evidence>
<evidence type="ECO:0000256" key="4">
    <source>
        <dbReference type="ARBA" id="ARBA00022692"/>
    </source>
</evidence>
<evidence type="ECO:0000256" key="10">
    <source>
        <dbReference type="ARBA" id="ARBA00023303"/>
    </source>
</evidence>
<feature type="transmembrane region" description="Helical" evidence="13">
    <location>
        <begin position="1237"/>
        <end position="1259"/>
    </location>
</feature>
<accession>A0A267GTM3</accession>
<protein>
    <recommendedName>
        <fullName evidence="14">Ion transport domain-containing protein</fullName>
    </recommendedName>
</protein>
<dbReference type="Proteomes" id="UP000215902">
    <property type="component" value="Unassembled WGS sequence"/>
</dbReference>
<keyword evidence="3" id="KW-0716">Sensory transduction</keyword>
<feature type="repeat" description="ANK" evidence="11">
    <location>
        <begin position="841"/>
        <end position="873"/>
    </location>
</feature>
<feature type="repeat" description="ANK" evidence="11">
    <location>
        <begin position="456"/>
        <end position="482"/>
    </location>
</feature>
<name>A0A267GTM3_9PLAT</name>
<evidence type="ECO:0000256" key="3">
    <source>
        <dbReference type="ARBA" id="ARBA00022606"/>
    </source>
</evidence>
<feature type="repeat" description="ANK" evidence="11">
    <location>
        <begin position="774"/>
        <end position="798"/>
    </location>
</feature>
<reference evidence="15 16" key="1">
    <citation type="submission" date="2017-06" db="EMBL/GenBank/DDBJ databases">
        <title>A platform for efficient transgenesis in Macrostomum lignano, a flatworm model organism for stem cell research.</title>
        <authorList>
            <person name="Berezikov E."/>
        </authorList>
    </citation>
    <scope>NUCLEOTIDE SEQUENCE [LARGE SCALE GENOMIC DNA]</scope>
    <source>
        <strain evidence="15">DV1</strain>
        <tissue evidence="15">Whole organism</tissue>
    </source>
</reference>
<evidence type="ECO:0000313" key="15">
    <source>
        <dbReference type="EMBL" id="PAA89381.1"/>
    </source>
</evidence>
<evidence type="ECO:0000256" key="12">
    <source>
        <dbReference type="SAM" id="MobiDB-lite"/>
    </source>
</evidence>
<dbReference type="Pfam" id="PF00023">
    <property type="entry name" value="Ank"/>
    <property type="match status" value="1"/>
</dbReference>
<keyword evidence="16" id="KW-1185">Reference proteome</keyword>
<evidence type="ECO:0000256" key="11">
    <source>
        <dbReference type="PROSITE-ProRule" id="PRU00023"/>
    </source>
</evidence>
<feature type="region of interest" description="Disordered" evidence="12">
    <location>
        <begin position="135"/>
        <end position="197"/>
    </location>
</feature>
<feature type="region of interest" description="Disordered" evidence="12">
    <location>
        <begin position="353"/>
        <end position="377"/>
    </location>
</feature>
<keyword evidence="5" id="KW-0677">Repeat</keyword>
<keyword evidence="10" id="KW-0407">Ion channel</keyword>
<keyword evidence="9 13" id="KW-0472">Membrane</keyword>
<sequence>DNNKKQCISCSLCFANLFLSDSTAPVPTPSLLRTPSAHCRIPSPHRVRPTQSCNRRRRLSLSFSPSSPPTPPQVLLSVSPAPQKRHSRRPQAFTEPPQRVMSAADLREDNQGEQINADERSDSGQYVPWPLPEVEVTSSKGDQPSRSRRKKGKPPPTAPGYESPEPLPRSQLEQPEAASAAAMAHRNSSGAVLPPADSANAMPLQMVRFFESTEDNPAAGVEGGYLADEPIEGGRLRLHHASFMDMIEAVKDGRSQQLEEMMGPPQLQNFGGSGGGGGGAGRGRKNVHVDKKDANGCAMLHYAARNNHVGVCEVLLRRGADINIEGPDQMTPLHMAAKYKRTKGAKAAAAAMEKKTGSQTNLRESAEFSVGDQTRRSSRKEEKDAVYFLLRGGADMTRKDFYGCTPLHYAAMKGNTEAARFLLSFEKRRRSQQRGQEKMDALYSTRVPIWRLTDNENMTPLHLACSHKEAAVVRLLIETESNDRDYLDMTETTGCTALHLACAEGDADICSYLLQAAEAVSSGFRQKYVNKRDLESNICLHYAVENENVEVAEMLIRNGANVNASNTGRETPLHLAARTGNQDLVELLIQNGAKLTARDMDRQTPLHKAARFNQAKLLEYLLSIDSSVIDAVDCDHMTPLLLASCQQDEPTCVKVLLAKGANPFCRDSGERTAVFLAAMWQNANVLKALLENADVKDNRVIDEGDSNSNTPLHIACQNGSLAIVDILLLNKAKYDDKNEDEETPIHLAAKAGHLPIVRRLLRINRTLANDEDDDSNTPLHMAALNGQPKICQLLIEEGKADVEARNSRGWTALDCAASKGFTKVAQVLLDNDSPIDPADKSNVTPLFLACQGGHLEMVDLLLQIGARVDNRIKHSSVNSPLHNCNCLDAAIDNGHKKVAMTLINSDQWKEALRNETIGEKGEKDTPMRKLIRKMPTVAEKVLNRCVENNKQKKSPDDPKYKVVFYYEFMDDMFNSWAPGKLKDMDETSRGSSAGGSNASDTASIADQSAITDAYDPDGKLRSDIKYSAVKGSIKRNHPLVVMVKKKREDLLVHPLVSALLQHKWSCYGRWVYYINLAFYIAYLVSFTVYMLSGKPTYLYYAPYYLAYNVTGWSNNECEQVLKVEPGCTQSANIAVTKWIVLILGCAFLLKEVIQVFTQRLKYVSFENLLDWTIFGLAIITVIDISDCQRVCGVRTYWQWNTGTFGILTSWINLVLFIRKVPRFGIYVVMFTEVLQTFFKFFVVLLLFIIAFGLTFYLILANQVPYDSVAKSLLKTTVMMMGEFEYDAIFNTQYDSNVANAQIFYDPAAYIVFIASLIIMSIVLMNLLVGLAVDDIKSVQNQASLKKLAMQIELVLEVEEFLPFRLIRRFFIKSEAYFPNPDRNDRCYRLKEFFSSRWITRDKLQRALRPELDEWEKIYKKLDQNSLRLITMKGKMKDMRSQISRMDGLLTAIARKMEISSDDQQQMDVTDLEVDEENMDHLLEL</sequence>
<dbReference type="InterPro" id="IPR036770">
    <property type="entry name" value="Ankyrin_rpt-contain_sf"/>
</dbReference>
<feature type="compositionally biased region" description="Basic residues" evidence="12">
    <location>
        <begin position="43"/>
        <end position="59"/>
    </location>
</feature>